<gene>
    <name evidence="8" type="ordered locus">SpiBuddy_1068</name>
</gene>
<evidence type="ECO:0000256" key="4">
    <source>
        <dbReference type="ARBA" id="ARBA00022692"/>
    </source>
</evidence>
<evidence type="ECO:0000256" key="6">
    <source>
        <dbReference type="ARBA" id="ARBA00023136"/>
    </source>
</evidence>
<dbReference type="RefSeq" id="WP_013606744.1">
    <property type="nucleotide sequence ID" value="NC_015152.1"/>
</dbReference>
<dbReference type="OrthoDB" id="9798408at2"/>
<dbReference type="GO" id="GO:0005886">
    <property type="term" value="C:plasma membrane"/>
    <property type="evidence" value="ECO:0007669"/>
    <property type="project" value="UniProtKB-SubCell"/>
</dbReference>
<comment type="similarity">
    <text evidence="2">Belongs to the UPF0718 family.</text>
</comment>
<keyword evidence="6 7" id="KW-0472">Membrane</keyword>
<evidence type="ECO:0000256" key="7">
    <source>
        <dbReference type="SAM" id="Phobius"/>
    </source>
</evidence>
<keyword evidence="4 7" id="KW-0812">Transmembrane</keyword>
<dbReference type="STRING" id="158189.SpiBuddy_1068"/>
<dbReference type="HOGENOM" id="CLU_101297_0_1_12"/>
<protein>
    <recommendedName>
        <fullName evidence="10">Permease</fullName>
    </recommendedName>
</protein>
<comment type="subcellular location">
    <subcellularLocation>
        <location evidence="1">Cell membrane</location>
        <topology evidence="1">Multi-pass membrane protein</topology>
    </subcellularLocation>
</comment>
<name>F0RYQ0_SPHGB</name>
<accession>F0RYQ0</accession>
<keyword evidence="9" id="KW-1185">Reference proteome</keyword>
<dbReference type="EMBL" id="CP002541">
    <property type="protein sequence ID" value="ADY12893.1"/>
    <property type="molecule type" value="Genomic_DNA"/>
</dbReference>
<keyword evidence="3" id="KW-1003">Cell membrane</keyword>
<dbReference type="eggNOG" id="COG0701">
    <property type="taxonomic scope" value="Bacteria"/>
</dbReference>
<dbReference type="Proteomes" id="UP000008466">
    <property type="component" value="Chromosome"/>
</dbReference>
<feature type="transmembrane region" description="Helical" evidence="7">
    <location>
        <begin position="45"/>
        <end position="61"/>
    </location>
</feature>
<feature type="transmembrane region" description="Helical" evidence="7">
    <location>
        <begin position="144"/>
        <end position="162"/>
    </location>
</feature>
<dbReference type="KEGG" id="sbu:SpiBuddy_1068"/>
<reference evidence="9" key="1">
    <citation type="submission" date="2011-02" db="EMBL/GenBank/DDBJ databases">
        <title>Complete sequence of Spirochaeta sp. Buddy.</title>
        <authorList>
            <person name="Lucas S."/>
            <person name="Copeland A."/>
            <person name="Lapidus A."/>
            <person name="Cheng J.-F."/>
            <person name="Goodwin L."/>
            <person name="Pitluck S."/>
            <person name="Zeytun A."/>
            <person name="Detter J.C."/>
            <person name="Han C."/>
            <person name="Tapia R."/>
            <person name="Land M."/>
            <person name="Hauser L."/>
            <person name="Kyrpides N."/>
            <person name="Ivanova N."/>
            <person name="Mikhailova N."/>
            <person name="Pagani I."/>
            <person name="Ritalahti K.M."/>
            <person name="Loeffler F.E."/>
            <person name="Woyke T."/>
        </authorList>
    </citation>
    <scope>NUCLEOTIDE SEQUENCE [LARGE SCALE GENOMIC DNA]</scope>
    <source>
        <strain evidence="9">ATCC BAA-1886 / DSM 22777 / Buddy</strain>
    </source>
</reference>
<evidence type="ECO:0000256" key="1">
    <source>
        <dbReference type="ARBA" id="ARBA00004651"/>
    </source>
</evidence>
<sequence length="178" mass="19595">MKQVLKRYRSFLVVLVALVVTGLFNRELGEQVLNTTAYQLREMLLIIPPIFVLLGLLDIWVPKQTMVKYMGEGSGLKGILLALFIGSAAAGPLYGAFPVAAVFMKKGVTFSNVLIFLGAWSTTKIPMILFEFSALGIPFALTRLLVDIPGIIIIAYLLQALMGKKEIEAIYEKTQQNG</sequence>
<dbReference type="AlphaFoldDB" id="F0RYQ0"/>
<evidence type="ECO:0000256" key="3">
    <source>
        <dbReference type="ARBA" id="ARBA00022475"/>
    </source>
</evidence>
<evidence type="ECO:0000313" key="8">
    <source>
        <dbReference type="EMBL" id="ADY12893.1"/>
    </source>
</evidence>
<proteinExistence type="inferred from homology"/>
<evidence type="ECO:0000256" key="2">
    <source>
        <dbReference type="ARBA" id="ARBA00006386"/>
    </source>
</evidence>
<evidence type="ECO:0000256" key="5">
    <source>
        <dbReference type="ARBA" id="ARBA00022989"/>
    </source>
</evidence>
<dbReference type="InterPro" id="IPR005524">
    <property type="entry name" value="DUF318"/>
</dbReference>
<dbReference type="Pfam" id="PF03773">
    <property type="entry name" value="ArsP_1"/>
    <property type="match status" value="1"/>
</dbReference>
<evidence type="ECO:0008006" key="10">
    <source>
        <dbReference type="Google" id="ProtNLM"/>
    </source>
</evidence>
<evidence type="ECO:0000313" key="9">
    <source>
        <dbReference type="Proteomes" id="UP000008466"/>
    </source>
</evidence>
<feature type="transmembrane region" description="Helical" evidence="7">
    <location>
        <begin position="110"/>
        <end position="132"/>
    </location>
</feature>
<keyword evidence="5 7" id="KW-1133">Transmembrane helix</keyword>
<feature type="transmembrane region" description="Helical" evidence="7">
    <location>
        <begin position="81"/>
        <end position="104"/>
    </location>
</feature>
<organism evidence="8 9">
    <name type="scientific">Sphaerochaeta globosa (strain ATCC BAA-1886 / DSM 22777 / Buddy)</name>
    <name type="common">Spirochaeta sp. (strain Buddy)</name>
    <dbReference type="NCBI Taxonomy" id="158189"/>
    <lineage>
        <taxon>Bacteria</taxon>
        <taxon>Pseudomonadati</taxon>
        <taxon>Spirochaetota</taxon>
        <taxon>Spirochaetia</taxon>
        <taxon>Spirochaetales</taxon>
        <taxon>Sphaerochaetaceae</taxon>
        <taxon>Sphaerochaeta</taxon>
    </lineage>
</organism>